<keyword evidence="3" id="KW-1185">Reference proteome</keyword>
<protein>
    <submittedName>
        <fullName evidence="2">Uncharacterized protein</fullName>
    </submittedName>
</protein>
<reference evidence="2 3" key="1">
    <citation type="journal article" date="2003" name="Nature">
        <title>The genome of a motile marine Synechococcus.</title>
        <authorList>
            <person name="Palenik B."/>
            <person name="Brahamsha B."/>
            <person name="Larimer F."/>
            <person name="Land M."/>
            <person name="Hauser L."/>
            <person name="Chain P."/>
            <person name="Lamerdin J."/>
            <person name="Regala W."/>
            <person name="Allen E.A."/>
            <person name="McCarren J."/>
            <person name="Paulsen I."/>
            <person name="Dufresne A."/>
            <person name="Partensky F."/>
            <person name="Webb E."/>
            <person name="Waterbury J."/>
        </authorList>
    </citation>
    <scope>NUCLEOTIDE SEQUENCE [LARGE SCALE GENOMIC DNA]</scope>
    <source>
        <strain evidence="2 3">WH8102</strain>
    </source>
</reference>
<sequence>MLVLSPPRSLWVSQPLGGVLVYAIYQALLTGLRTEAMRKRGALDRQTQIRLVAESVWASAKEGAAVSAVLGVVLVVFPWMAFPLSVLGVFGAGKATMDLVDAFWDGLTEEQQSEVRSLAYEAGVNLSQIFQPRPA</sequence>
<keyword evidence="1" id="KW-0472">Membrane</keyword>
<name>Q7U5N7_PARMW</name>
<evidence type="ECO:0000256" key="1">
    <source>
        <dbReference type="SAM" id="Phobius"/>
    </source>
</evidence>
<dbReference type="AlphaFoldDB" id="Q7U5N7"/>
<evidence type="ECO:0000313" key="2">
    <source>
        <dbReference type="EMBL" id="CAE08179.1"/>
    </source>
</evidence>
<dbReference type="eggNOG" id="ENOG5030YSV">
    <property type="taxonomic scope" value="Bacteria"/>
</dbReference>
<accession>Q7U5N7</accession>
<proteinExistence type="predicted"/>
<feature type="transmembrane region" description="Helical" evidence="1">
    <location>
        <begin position="64"/>
        <end position="90"/>
    </location>
</feature>
<dbReference type="HOGENOM" id="CLU_1884782_0_0_3"/>
<keyword evidence="1" id="KW-1133">Transmembrane helix</keyword>
<organism evidence="2 3">
    <name type="scientific">Parasynechococcus marenigrum (strain WH8102)</name>
    <dbReference type="NCBI Taxonomy" id="84588"/>
    <lineage>
        <taxon>Bacteria</taxon>
        <taxon>Bacillati</taxon>
        <taxon>Cyanobacteriota</taxon>
        <taxon>Cyanophyceae</taxon>
        <taxon>Synechococcales</taxon>
        <taxon>Prochlorococcaceae</taxon>
        <taxon>Parasynechococcus</taxon>
        <taxon>Parasynechococcus marenigrum</taxon>
    </lineage>
</organism>
<dbReference type="EMBL" id="BX569693">
    <property type="protein sequence ID" value="CAE08179.1"/>
    <property type="molecule type" value="Genomic_DNA"/>
</dbReference>
<dbReference type="KEGG" id="syw:SYNW1664"/>
<evidence type="ECO:0000313" key="3">
    <source>
        <dbReference type="Proteomes" id="UP000001422"/>
    </source>
</evidence>
<feature type="transmembrane region" description="Helical" evidence="1">
    <location>
        <begin position="12"/>
        <end position="32"/>
    </location>
</feature>
<keyword evidence="1" id="KW-0812">Transmembrane</keyword>
<gene>
    <name evidence="2" type="ordered locus">SYNW1664</name>
</gene>
<dbReference type="Proteomes" id="UP000001422">
    <property type="component" value="Chromosome"/>
</dbReference>